<feature type="domain" description="Large ribosomal subunit protein uL10-like insertion" evidence="4">
    <location>
        <begin position="79"/>
        <end position="149"/>
    </location>
</feature>
<organism evidence="5">
    <name type="scientific">marine metagenome</name>
    <dbReference type="NCBI Taxonomy" id="408172"/>
    <lineage>
        <taxon>unclassified sequences</taxon>
        <taxon>metagenomes</taxon>
        <taxon>ecological metagenomes</taxon>
    </lineage>
</organism>
<dbReference type="GO" id="GO:0003735">
    <property type="term" value="F:structural constituent of ribosome"/>
    <property type="evidence" value="ECO:0007669"/>
    <property type="project" value="TreeGrafter"/>
</dbReference>
<dbReference type="InterPro" id="IPR001790">
    <property type="entry name" value="Ribosomal_uL10"/>
</dbReference>
<evidence type="ECO:0000259" key="4">
    <source>
        <dbReference type="Pfam" id="PF17777"/>
    </source>
</evidence>
<dbReference type="PANTHER" id="PTHR45699">
    <property type="entry name" value="60S ACIDIC RIBOSOMAL PROTEIN P0"/>
    <property type="match status" value="1"/>
</dbReference>
<dbReference type="GO" id="GO:0002181">
    <property type="term" value="P:cytoplasmic translation"/>
    <property type="evidence" value="ECO:0007669"/>
    <property type="project" value="TreeGrafter"/>
</dbReference>
<gene>
    <name evidence="5" type="ORF">METZ01_LOCUS281016</name>
</gene>
<dbReference type="InterPro" id="IPR043164">
    <property type="entry name" value="Ribosomal_uL10-like_insert_sf"/>
</dbReference>
<dbReference type="InterPro" id="IPR050323">
    <property type="entry name" value="Ribosomal_protein_uL10"/>
</dbReference>
<reference evidence="5" key="1">
    <citation type="submission" date="2018-05" db="EMBL/GenBank/DDBJ databases">
        <authorList>
            <person name="Lanie J.A."/>
            <person name="Ng W.-L."/>
            <person name="Kazmierczak K.M."/>
            <person name="Andrzejewski T.M."/>
            <person name="Davidsen T.M."/>
            <person name="Wayne K.J."/>
            <person name="Tettelin H."/>
            <person name="Glass J.I."/>
            <person name="Rusch D."/>
            <person name="Podicherti R."/>
            <person name="Tsui H.-C.T."/>
            <person name="Winkler M.E."/>
        </authorList>
    </citation>
    <scope>NUCLEOTIDE SEQUENCE</scope>
</reference>
<dbReference type="GO" id="GO:0070180">
    <property type="term" value="F:large ribosomal subunit rRNA binding"/>
    <property type="evidence" value="ECO:0007669"/>
    <property type="project" value="TreeGrafter"/>
</dbReference>
<dbReference type="Pfam" id="PF00466">
    <property type="entry name" value="Ribosomal_L10"/>
    <property type="match status" value="1"/>
</dbReference>
<evidence type="ECO:0000313" key="5">
    <source>
        <dbReference type="EMBL" id="SVC28162.1"/>
    </source>
</evidence>
<dbReference type="Gene3D" id="6.10.140.760">
    <property type="match status" value="1"/>
</dbReference>
<dbReference type="Gene3D" id="3.30.70.1730">
    <property type="match status" value="1"/>
</dbReference>
<comment type="similarity">
    <text evidence="1">Belongs to the universal ribosomal protein uL10 family.</text>
</comment>
<dbReference type="InterPro" id="IPR043141">
    <property type="entry name" value="Ribosomal_uL10-like_sf"/>
</dbReference>
<accession>A0A382KYK3</accession>
<dbReference type="GO" id="GO:0000027">
    <property type="term" value="P:ribosomal large subunit assembly"/>
    <property type="evidence" value="ECO:0007669"/>
    <property type="project" value="TreeGrafter"/>
</dbReference>
<evidence type="ECO:0000256" key="1">
    <source>
        <dbReference type="ARBA" id="ARBA00008889"/>
    </source>
</evidence>
<keyword evidence="2" id="KW-0689">Ribosomal protein</keyword>
<protein>
    <recommendedName>
        <fullName evidence="4">Large ribosomal subunit protein uL10-like insertion domain-containing protein</fullName>
    </recommendedName>
</protein>
<dbReference type="EMBL" id="UINC01082940">
    <property type="protein sequence ID" value="SVC28162.1"/>
    <property type="molecule type" value="Genomic_DNA"/>
</dbReference>
<dbReference type="Gene3D" id="3.90.105.20">
    <property type="match status" value="1"/>
</dbReference>
<keyword evidence="3" id="KW-0687">Ribonucleoprotein</keyword>
<proteinExistence type="inferred from homology"/>
<dbReference type="InterPro" id="IPR040637">
    <property type="entry name" value="Ribosomal_uL10-like_insert"/>
</dbReference>
<dbReference type="Pfam" id="PF17777">
    <property type="entry name" value="RL10P_insert"/>
    <property type="match status" value="1"/>
</dbReference>
<evidence type="ECO:0000256" key="3">
    <source>
        <dbReference type="ARBA" id="ARBA00023274"/>
    </source>
</evidence>
<sequence length="252" mass="27469">MEDLPSRELQKIRENVGDKVNLRMTRKTLLRLALAASGRKSASKLVEHVDEGMPALLLSELDSFELWQLLKENMSESPAKPGQKAPFDIIIPAGPTSFAPGPILGELGDVGIKAGINAGKIEIKEDSLVVKEGEEINEKLSAILSRLNIRPMKMGLNLIVSLEDETLFLRKTLDVDSEEYAKDLGKSYSDAVKLAYGVGIINKVTAKLLLQKAETDAMKLAYSQSILTDKVKDLLLVKANADATKLTGEIGK</sequence>
<name>A0A382KYK3_9ZZZZ</name>
<dbReference type="SUPFAM" id="SSF160369">
    <property type="entry name" value="Ribosomal protein L10-like"/>
    <property type="match status" value="1"/>
</dbReference>
<dbReference type="GO" id="GO:0022625">
    <property type="term" value="C:cytosolic large ribosomal subunit"/>
    <property type="evidence" value="ECO:0007669"/>
    <property type="project" value="TreeGrafter"/>
</dbReference>
<dbReference type="AlphaFoldDB" id="A0A382KYK3"/>
<evidence type="ECO:0000256" key="2">
    <source>
        <dbReference type="ARBA" id="ARBA00022980"/>
    </source>
</evidence>
<dbReference type="PANTHER" id="PTHR45699:SF3">
    <property type="entry name" value="LARGE RIBOSOMAL SUBUNIT PROTEIN UL10"/>
    <property type="match status" value="1"/>
</dbReference>